<dbReference type="AlphaFoldDB" id="A0A173T4Z7"/>
<reference evidence="3 4" key="1">
    <citation type="submission" date="2015-09" db="EMBL/GenBank/DDBJ databases">
        <authorList>
            <consortium name="Pathogen Informatics"/>
        </authorList>
    </citation>
    <scope>NUCLEOTIDE SEQUENCE [LARGE SCALE GENOMIC DNA]</scope>
    <source>
        <strain evidence="3 4">2789STDY5608872</strain>
    </source>
</reference>
<dbReference type="PANTHER" id="PTHR24074">
    <property type="entry name" value="CO-CHAPERONE PROTEIN DJLA"/>
    <property type="match status" value="1"/>
</dbReference>
<evidence type="ECO:0000259" key="2">
    <source>
        <dbReference type="PROSITE" id="PS50076"/>
    </source>
</evidence>
<dbReference type="EMBL" id="CYXP01000002">
    <property type="protein sequence ID" value="CUM97119.1"/>
    <property type="molecule type" value="Genomic_DNA"/>
</dbReference>
<dbReference type="SUPFAM" id="SSF46565">
    <property type="entry name" value="Chaperone J-domain"/>
    <property type="match status" value="1"/>
</dbReference>
<dbReference type="InterPro" id="IPR029024">
    <property type="entry name" value="TerB-like"/>
</dbReference>
<proteinExistence type="predicted"/>
<dbReference type="Pfam" id="PF00226">
    <property type="entry name" value="DnaJ"/>
    <property type="match status" value="1"/>
</dbReference>
<dbReference type="SMART" id="SM00271">
    <property type="entry name" value="DnaJ"/>
    <property type="match status" value="1"/>
</dbReference>
<feature type="transmembrane region" description="Helical" evidence="1">
    <location>
        <begin position="6"/>
        <end position="31"/>
    </location>
</feature>
<dbReference type="InterPro" id="IPR036869">
    <property type="entry name" value="J_dom_sf"/>
</dbReference>
<evidence type="ECO:0000313" key="4">
    <source>
        <dbReference type="Proteomes" id="UP000095591"/>
    </source>
</evidence>
<dbReference type="Gene3D" id="1.10.287.110">
    <property type="entry name" value="DnaJ domain"/>
    <property type="match status" value="1"/>
</dbReference>
<dbReference type="Pfam" id="PF05099">
    <property type="entry name" value="TerB"/>
    <property type="match status" value="1"/>
</dbReference>
<organism evidence="3 4">
    <name type="scientific">Parabacteroides distasonis</name>
    <dbReference type="NCBI Taxonomy" id="823"/>
    <lineage>
        <taxon>Bacteria</taxon>
        <taxon>Pseudomonadati</taxon>
        <taxon>Bacteroidota</taxon>
        <taxon>Bacteroidia</taxon>
        <taxon>Bacteroidales</taxon>
        <taxon>Tannerellaceae</taxon>
        <taxon>Parabacteroides</taxon>
    </lineage>
</organism>
<dbReference type="PRINTS" id="PR00625">
    <property type="entry name" value="JDOMAIN"/>
</dbReference>
<name>A0A173T4Z7_PARDI</name>
<dbReference type="RefSeq" id="WP_044545367.1">
    <property type="nucleotide sequence ID" value="NZ_CAXSUO010000002.1"/>
</dbReference>
<dbReference type="CDD" id="cd06257">
    <property type="entry name" value="DnaJ"/>
    <property type="match status" value="1"/>
</dbReference>
<feature type="domain" description="J" evidence="2">
    <location>
        <begin position="201"/>
        <end position="265"/>
    </location>
</feature>
<dbReference type="Gene3D" id="1.10.3680.10">
    <property type="entry name" value="TerB-like"/>
    <property type="match status" value="1"/>
</dbReference>
<evidence type="ECO:0000313" key="3">
    <source>
        <dbReference type="EMBL" id="CUM97119.1"/>
    </source>
</evidence>
<dbReference type="InterPro" id="IPR001623">
    <property type="entry name" value="DnaJ_domain"/>
</dbReference>
<keyword evidence="1" id="KW-0812">Transmembrane</keyword>
<dbReference type="InterPro" id="IPR050817">
    <property type="entry name" value="DjlA_DnaK_co-chaperone"/>
</dbReference>
<protein>
    <submittedName>
        <fullName evidence="3">DnaJ-like protein DjlA</fullName>
    </submittedName>
</protein>
<keyword evidence="1" id="KW-0472">Membrane</keyword>
<dbReference type="Proteomes" id="UP000095591">
    <property type="component" value="Unassembled WGS sequence"/>
</dbReference>
<dbReference type="PROSITE" id="PS50076">
    <property type="entry name" value="DNAJ_2"/>
    <property type="match status" value="1"/>
</dbReference>
<gene>
    <name evidence="3" type="primary">djlA</name>
    <name evidence="3" type="ORF">ERS852429_01365</name>
</gene>
<evidence type="ECO:0000256" key="1">
    <source>
        <dbReference type="SAM" id="Phobius"/>
    </source>
</evidence>
<sequence length="265" mass="29860">MGIGKWIGGVLGFMAFGPLGALAGIILGSFFEEEANMTGQPFGGRTNYDDQYTRRDPYAGERNSFLFSMLVMASYIIRADGKIMHSEMEYVRQFLRRNFGEIAVGQGEEILLKLFDQAKRMEQENSIGFKNTIRECGTQIAYNLSYEERLQLLAFLAEIAKSDGNVCATEINALKEVAIAMGMSEKEVESMLNLQKNSLDNAYKVLEIEPTATDDEVRAAYRRMAIKHHPDKVANLGEDIRKAANEKLQKINEAKERIYKARGMK</sequence>
<accession>A0A173T4Z7</accession>
<dbReference type="InterPro" id="IPR007791">
    <property type="entry name" value="DjlA_N"/>
</dbReference>
<dbReference type="SUPFAM" id="SSF158682">
    <property type="entry name" value="TerB-like"/>
    <property type="match status" value="1"/>
</dbReference>
<keyword evidence="1" id="KW-1133">Transmembrane helix</keyword>